<proteinExistence type="inferred from homology"/>
<reference evidence="7 8" key="1">
    <citation type="journal article" date="2011" name="Proc. Natl. Acad. Sci. U.S.A.">
        <title>Evolutionary erosion of yeast sex chromosomes by mating-type switching accidents.</title>
        <authorList>
            <person name="Gordon J.L."/>
            <person name="Armisen D."/>
            <person name="Proux-Wera E."/>
            <person name="Oheigeartaigh S.S."/>
            <person name="Byrne K.P."/>
            <person name="Wolfe K.H."/>
        </authorList>
    </citation>
    <scope>NUCLEOTIDE SEQUENCE [LARGE SCALE GENOMIC DNA]</scope>
    <source>
        <strain evidence="8">ATCC MYA-139 / BCRC 22969 / CBS 8797 / CCRC 22969 / KCTC 17520 / NBRC 10181 / NCYC 3082</strain>
    </source>
</reference>
<evidence type="ECO:0000313" key="7">
    <source>
        <dbReference type="EMBL" id="CCK71263.1"/>
    </source>
</evidence>
<dbReference type="InterPro" id="IPR031455">
    <property type="entry name" value="Gep5"/>
</dbReference>
<evidence type="ECO:0000256" key="4">
    <source>
        <dbReference type="ARBA" id="ARBA00023128"/>
    </source>
</evidence>
<sequence length="286" mass="32191">MNTVRTGLLRELRSLPLHSLTLARLSRHVAATKSIPRLKHVAETLQNFHDVPSTKKHTQYKILTTLLLQLYCQWDNSFSRLSHLPPHLAPFEQDFPGLVRIWPRESHLSLKQSTKGHATLKHAWVTNNKHALQMSFDAAAANPTSGNIELRGSLRQILSHYQLLYNNMRMFGKIKLQVPVAEIPLNVFGEEIPACRTANLLQRKVGYVKRVLIEELPALYNTECIAELTAIIAGDGPAARSGNYSPRQLRRLYRRAFAGCYTLASTAQEGQNGGVHSFALRMLCPT</sequence>
<dbReference type="GeneID" id="34526987"/>
<evidence type="ECO:0000256" key="2">
    <source>
        <dbReference type="ARBA" id="ARBA00008036"/>
    </source>
</evidence>
<evidence type="ECO:0000313" key="8">
    <source>
        <dbReference type="Proteomes" id="UP000006310"/>
    </source>
</evidence>
<evidence type="ECO:0000256" key="5">
    <source>
        <dbReference type="ARBA" id="ARBA00025061"/>
    </source>
</evidence>
<keyword evidence="4 6" id="KW-0496">Mitochondrion</keyword>
<evidence type="ECO:0000256" key="6">
    <source>
        <dbReference type="RuleBase" id="RU363007"/>
    </source>
</evidence>
<dbReference type="KEGG" id="kng:KNAG_0G02060"/>
<dbReference type="Pfam" id="PF17053">
    <property type="entry name" value="GEP5"/>
    <property type="match status" value="1"/>
</dbReference>
<dbReference type="Proteomes" id="UP000006310">
    <property type="component" value="Chromosome 7"/>
</dbReference>
<evidence type="ECO:0000256" key="3">
    <source>
        <dbReference type="ARBA" id="ARBA00018341"/>
    </source>
</evidence>
<comment type="function">
    <text evidence="5 6">Essential for respiratory growth and required for maintenance of mtDNA. Required for cell survival in the absence of prohibitins.</text>
</comment>
<comment type="similarity">
    <text evidence="2 6">Belongs to the GEP5 family.</text>
</comment>
<keyword evidence="8" id="KW-1185">Reference proteome</keyword>
<dbReference type="OMA" id="FWPYERH"/>
<dbReference type="HOGENOM" id="CLU_1086120_0_0_1"/>
<comment type="subcellular location">
    <subcellularLocation>
        <location evidence="1 6">Mitochondrion</location>
    </subcellularLocation>
</comment>
<dbReference type="RefSeq" id="XP_022465509.1">
    <property type="nucleotide sequence ID" value="XM_022609077.1"/>
</dbReference>
<organism evidence="7 8">
    <name type="scientific">Huiozyma naganishii (strain ATCC MYA-139 / BCRC 22969 / CBS 8797 / KCTC 17520 / NBRC 10181 / NCYC 3082 / Yp74L-3)</name>
    <name type="common">Yeast</name>
    <name type="synonym">Kazachstania naganishii</name>
    <dbReference type="NCBI Taxonomy" id="1071383"/>
    <lineage>
        <taxon>Eukaryota</taxon>
        <taxon>Fungi</taxon>
        <taxon>Dikarya</taxon>
        <taxon>Ascomycota</taxon>
        <taxon>Saccharomycotina</taxon>
        <taxon>Saccharomycetes</taxon>
        <taxon>Saccharomycetales</taxon>
        <taxon>Saccharomycetaceae</taxon>
        <taxon>Huiozyma</taxon>
    </lineage>
</organism>
<protein>
    <recommendedName>
        <fullName evidence="3 6">Genetic interactor of prohibitin 5, mitochondrial</fullName>
    </recommendedName>
</protein>
<accession>J7RNT4</accession>
<dbReference type="GO" id="GO:0005739">
    <property type="term" value="C:mitochondrion"/>
    <property type="evidence" value="ECO:0007669"/>
    <property type="project" value="UniProtKB-SubCell"/>
</dbReference>
<dbReference type="OrthoDB" id="4066262at2759"/>
<reference evidence="8" key="2">
    <citation type="submission" date="2012-08" db="EMBL/GenBank/DDBJ databases">
        <title>Genome sequence of Kazachstania naganishii.</title>
        <authorList>
            <person name="Gordon J.L."/>
            <person name="Armisen D."/>
            <person name="Proux-Wera E."/>
            <person name="OhEigeartaigh S.S."/>
            <person name="Byrne K.P."/>
            <person name="Wolfe K.H."/>
        </authorList>
    </citation>
    <scope>NUCLEOTIDE SEQUENCE [LARGE SCALE GENOMIC DNA]</scope>
    <source>
        <strain evidence="8">ATCC MYA-139 / BCRC 22969 / CBS 8797 / CCRC 22969 / KCTC 17520 / NBRC 10181 / NCYC 3082</strain>
    </source>
</reference>
<dbReference type="AlphaFoldDB" id="J7RNT4"/>
<evidence type="ECO:0000256" key="1">
    <source>
        <dbReference type="ARBA" id="ARBA00004173"/>
    </source>
</evidence>
<dbReference type="EMBL" id="HE978320">
    <property type="protein sequence ID" value="CCK71263.1"/>
    <property type="molecule type" value="Genomic_DNA"/>
</dbReference>
<gene>
    <name evidence="7" type="primary">KNAG0G02060</name>
    <name evidence="7" type="ordered locus">KNAG_0G02060</name>
</gene>
<name>J7RNT4_HUIN7</name>